<dbReference type="Gene3D" id="2.40.37.10">
    <property type="entry name" value="Lyase, Ornithine Decarboxylase, Chain A, domain 1"/>
    <property type="match status" value="1"/>
</dbReference>
<evidence type="ECO:0000256" key="4">
    <source>
        <dbReference type="ARBA" id="ARBA00023239"/>
    </source>
</evidence>
<dbReference type="PANTHER" id="PTHR43727:SF2">
    <property type="entry name" value="GROUP IV DECARBOXYLASE"/>
    <property type="match status" value="1"/>
</dbReference>
<feature type="domain" description="Orn/DAP/Arg decarboxylase 2 C-terminal" evidence="6">
    <location>
        <begin position="31"/>
        <end position="391"/>
    </location>
</feature>
<dbReference type="KEGG" id="tet:TTHERM_01079150"/>
<dbReference type="InterPro" id="IPR022643">
    <property type="entry name" value="De-COase2_C"/>
</dbReference>
<dbReference type="PRINTS" id="PR01179">
    <property type="entry name" value="ODADCRBXLASE"/>
</dbReference>
<evidence type="ECO:0000256" key="5">
    <source>
        <dbReference type="PIRSR" id="PIRSR600183-50"/>
    </source>
</evidence>
<dbReference type="NCBIfam" id="TIGR01048">
    <property type="entry name" value="lysA"/>
    <property type="match status" value="1"/>
</dbReference>
<dbReference type="InterPro" id="IPR022653">
    <property type="entry name" value="De-COase2_pyr-phos_BS"/>
</dbReference>
<dbReference type="InParanoid" id="Q24CD6"/>
<name>Q24CD6_TETTS</name>
<keyword evidence="3 5" id="KW-0663">Pyridoxal phosphate</keyword>
<dbReference type="Proteomes" id="UP000009168">
    <property type="component" value="Unassembled WGS sequence"/>
</dbReference>
<dbReference type="EMBL" id="GG662371">
    <property type="protein sequence ID" value="EAS05438.1"/>
    <property type="molecule type" value="Genomic_DNA"/>
</dbReference>
<dbReference type="STRING" id="312017.Q24CD6"/>
<dbReference type="PRINTS" id="PR01181">
    <property type="entry name" value="DAPDCRBXLASE"/>
</dbReference>
<dbReference type="eggNOG" id="KOG0622">
    <property type="taxonomic scope" value="Eukaryota"/>
</dbReference>
<evidence type="ECO:0000256" key="2">
    <source>
        <dbReference type="ARBA" id="ARBA00022793"/>
    </source>
</evidence>
<dbReference type="OMA" id="HGNAKSP"/>
<dbReference type="SUPFAM" id="SSF50621">
    <property type="entry name" value="Alanine racemase C-terminal domain-like"/>
    <property type="match status" value="1"/>
</dbReference>
<dbReference type="InterPro" id="IPR002986">
    <property type="entry name" value="DAP_deCOOHase_LysA"/>
</dbReference>
<dbReference type="RefSeq" id="XP_001025683.1">
    <property type="nucleotide sequence ID" value="XM_001025683.1"/>
</dbReference>
<dbReference type="PROSITE" id="PS00879">
    <property type="entry name" value="ODR_DC_2_2"/>
    <property type="match status" value="1"/>
</dbReference>
<keyword evidence="2" id="KW-0210">Decarboxylase</keyword>
<feature type="active site" description="Proton donor" evidence="5">
    <location>
        <position position="364"/>
    </location>
</feature>
<dbReference type="PROSITE" id="PS00878">
    <property type="entry name" value="ODR_DC_2_1"/>
    <property type="match status" value="1"/>
</dbReference>
<comment type="cofactor">
    <cofactor evidence="1 5">
        <name>pyridoxal 5'-phosphate</name>
        <dbReference type="ChEBI" id="CHEBI:597326"/>
    </cofactor>
</comment>
<evidence type="ECO:0000259" key="6">
    <source>
        <dbReference type="Pfam" id="PF00278"/>
    </source>
</evidence>
<dbReference type="SUPFAM" id="SSF51419">
    <property type="entry name" value="PLP-binding barrel"/>
    <property type="match status" value="1"/>
</dbReference>
<dbReference type="InterPro" id="IPR022657">
    <property type="entry name" value="De-COase2_CS"/>
</dbReference>
<proteinExistence type="inferred from homology"/>
<accession>Q24CD6</accession>
<dbReference type="CDD" id="cd06828">
    <property type="entry name" value="PLPDE_III_DapDC"/>
    <property type="match status" value="1"/>
</dbReference>
<dbReference type="Pfam" id="PF00278">
    <property type="entry name" value="Orn_DAP_Arg_deC"/>
    <property type="match status" value="1"/>
</dbReference>
<evidence type="ECO:0000256" key="3">
    <source>
        <dbReference type="ARBA" id="ARBA00022898"/>
    </source>
</evidence>
<evidence type="ECO:0000313" key="8">
    <source>
        <dbReference type="EMBL" id="EAS05438.1"/>
    </source>
</evidence>
<organism evidence="8 9">
    <name type="scientific">Tetrahymena thermophila (strain SB210)</name>
    <dbReference type="NCBI Taxonomy" id="312017"/>
    <lineage>
        <taxon>Eukaryota</taxon>
        <taxon>Sar</taxon>
        <taxon>Alveolata</taxon>
        <taxon>Ciliophora</taxon>
        <taxon>Intramacronucleata</taxon>
        <taxon>Oligohymenophorea</taxon>
        <taxon>Hymenostomatida</taxon>
        <taxon>Tetrahymenina</taxon>
        <taxon>Tetrahymenidae</taxon>
        <taxon>Tetrahymena</taxon>
    </lineage>
</organism>
<dbReference type="GO" id="GO:0008836">
    <property type="term" value="F:diaminopimelate decarboxylase activity"/>
    <property type="evidence" value="ECO:0007669"/>
    <property type="project" value="InterPro"/>
</dbReference>
<dbReference type="AlphaFoldDB" id="Q24CD6"/>
<sequence length="436" mass="49065">MEQNQTQQSKEMKIGEFTVSELVQKYDTPLYVYNSQVIKERCQQLLNALKLLPTQTKALYACKANTNIAIIKLMKEQGIQGIDAVSIQEVLLAKKAGFEGRDIQFTENFIGQKEVEDSLKEGILLCIGELDTLETLGQRLQSKKLVLKETENGQKLKVAVRINPDVGVGECEHTITGGPKSKFGIYCNQIEEIIKISEKYPIEIEGIHQHIGSNMVQNHLDKYVQSIKKIFDVALQIKGLKFINVGGGIGVPYEDGVKPLDLIEAYSKIAEEYKIFKEKYGHDVEIRVEPGRFLVAESGHLLTTVTAIKKNQYSTWIGTDTGMNHLIRPALYESYHKIENASNFESTNNEDSQRQKVNVCGNICESGDVFGQNRLIRTVKDDDILAIYNGGAYGYCMASNYNSRNRPAEILVDGSVDKLIRRRETLEDQLATQIFD</sequence>
<dbReference type="HAMAP" id="MF_02120">
    <property type="entry name" value="LysA"/>
    <property type="match status" value="1"/>
</dbReference>
<evidence type="ECO:0000259" key="7">
    <source>
        <dbReference type="Pfam" id="PF02784"/>
    </source>
</evidence>
<protein>
    <submittedName>
        <fullName evidence="8">Diaminopimelate decarboxylase</fullName>
    </submittedName>
</protein>
<keyword evidence="9" id="KW-1185">Reference proteome</keyword>
<dbReference type="OrthoDB" id="5034579at2759"/>
<evidence type="ECO:0000313" key="9">
    <source>
        <dbReference type="Proteomes" id="UP000009168"/>
    </source>
</evidence>
<dbReference type="InterPro" id="IPR029066">
    <property type="entry name" value="PLP-binding_barrel"/>
</dbReference>
<dbReference type="InterPro" id="IPR022644">
    <property type="entry name" value="De-COase2_N"/>
</dbReference>
<dbReference type="Gene3D" id="3.20.20.10">
    <property type="entry name" value="Alanine racemase"/>
    <property type="match status" value="1"/>
</dbReference>
<reference evidence="9" key="1">
    <citation type="journal article" date="2006" name="PLoS Biol.">
        <title>Macronuclear genome sequence of the ciliate Tetrahymena thermophila, a model eukaryote.</title>
        <authorList>
            <person name="Eisen J.A."/>
            <person name="Coyne R.S."/>
            <person name="Wu M."/>
            <person name="Wu D."/>
            <person name="Thiagarajan M."/>
            <person name="Wortman J.R."/>
            <person name="Badger J.H."/>
            <person name="Ren Q."/>
            <person name="Amedeo P."/>
            <person name="Jones K.M."/>
            <person name="Tallon L.J."/>
            <person name="Delcher A.L."/>
            <person name="Salzberg S.L."/>
            <person name="Silva J.C."/>
            <person name="Haas B.J."/>
            <person name="Majoros W.H."/>
            <person name="Farzad M."/>
            <person name="Carlton J.M."/>
            <person name="Smith R.K. Jr."/>
            <person name="Garg J."/>
            <person name="Pearlman R.E."/>
            <person name="Karrer K.M."/>
            <person name="Sun L."/>
            <person name="Manning G."/>
            <person name="Elde N.C."/>
            <person name="Turkewitz A.P."/>
            <person name="Asai D.J."/>
            <person name="Wilkes D.E."/>
            <person name="Wang Y."/>
            <person name="Cai H."/>
            <person name="Collins K."/>
            <person name="Stewart B.A."/>
            <person name="Lee S.R."/>
            <person name="Wilamowska K."/>
            <person name="Weinberg Z."/>
            <person name="Ruzzo W.L."/>
            <person name="Wloga D."/>
            <person name="Gaertig J."/>
            <person name="Frankel J."/>
            <person name="Tsao C.-C."/>
            <person name="Gorovsky M.A."/>
            <person name="Keeling P.J."/>
            <person name="Waller R.F."/>
            <person name="Patron N.J."/>
            <person name="Cherry J.M."/>
            <person name="Stover N.A."/>
            <person name="Krieger C.J."/>
            <person name="del Toro C."/>
            <person name="Ryder H.F."/>
            <person name="Williamson S.C."/>
            <person name="Barbeau R.A."/>
            <person name="Hamilton E.P."/>
            <person name="Orias E."/>
        </authorList>
    </citation>
    <scope>NUCLEOTIDE SEQUENCE [LARGE SCALE GENOMIC DNA]</scope>
    <source>
        <strain evidence="9">SB210</strain>
    </source>
</reference>
<dbReference type="Pfam" id="PF02784">
    <property type="entry name" value="Orn_Arg_deC_N"/>
    <property type="match status" value="1"/>
</dbReference>
<dbReference type="InterPro" id="IPR009006">
    <property type="entry name" value="Ala_racemase/Decarboxylase_C"/>
</dbReference>
<dbReference type="PANTHER" id="PTHR43727">
    <property type="entry name" value="DIAMINOPIMELATE DECARBOXYLASE"/>
    <property type="match status" value="1"/>
</dbReference>
<feature type="domain" description="Orn/DAP/Arg decarboxylase 2 N-terminal" evidence="7">
    <location>
        <begin position="38"/>
        <end position="296"/>
    </location>
</feature>
<keyword evidence="4" id="KW-0456">Lyase</keyword>
<dbReference type="InterPro" id="IPR000183">
    <property type="entry name" value="Orn/DAP/Arg_de-COase"/>
</dbReference>
<dbReference type="GeneID" id="7826365"/>
<feature type="modified residue" description="N6-(pyridoxal phosphate)lysine" evidence="5">
    <location>
        <position position="63"/>
    </location>
</feature>
<gene>
    <name evidence="8" type="ORF">TTHERM_01079150</name>
</gene>
<dbReference type="HOGENOM" id="CLU_026444_0_2_1"/>
<evidence type="ECO:0000256" key="1">
    <source>
        <dbReference type="ARBA" id="ARBA00001933"/>
    </source>
</evidence>
<dbReference type="GO" id="GO:0009089">
    <property type="term" value="P:lysine biosynthetic process via diaminopimelate"/>
    <property type="evidence" value="ECO:0007669"/>
    <property type="project" value="InterPro"/>
</dbReference>